<feature type="binding site" evidence="6">
    <location>
        <position position="169"/>
    </location>
    <ligand>
        <name>a divalent metal cation</name>
        <dbReference type="ChEBI" id="CHEBI:60240"/>
        <label>2</label>
        <note>catalytic</note>
    </ligand>
</feature>
<dbReference type="GO" id="GO:0046872">
    <property type="term" value="F:metal ion binding"/>
    <property type="evidence" value="ECO:0007669"/>
    <property type="project" value="UniProtKB-UniRule"/>
</dbReference>
<dbReference type="GO" id="GO:0004239">
    <property type="term" value="F:initiator methionyl aminopeptidase activity"/>
    <property type="evidence" value="ECO:0007669"/>
    <property type="project" value="UniProtKB-UniRule"/>
</dbReference>
<evidence type="ECO:0000259" key="9">
    <source>
        <dbReference type="Pfam" id="PF00557"/>
    </source>
</evidence>
<evidence type="ECO:0000256" key="8">
    <source>
        <dbReference type="SAM" id="MobiDB-lite"/>
    </source>
</evidence>
<accession>A0A0K6IBU9</accession>
<dbReference type="CDD" id="cd01086">
    <property type="entry name" value="MetAP1"/>
    <property type="match status" value="1"/>
</dbReference>
<evidence type="ECO:0000313" key="10">
    <source>
        <dbReference type="EMBL" id="CUB00543.1"/>
    </source>
</evidence>
<keyword evidence="11" id="KW-1185">Reference proteome</keyword>
<evidence type="ECO:0000256" key="4">
    <source>
        <dbReference type="ARBA" id="ARBA00022723"/>
    </source>
</evidence>
<dbReference type="AlphaFoldDB" id="A0A0K6IBU9"/>
<dbReference type="HAMAP" id="MF_01974">
    <property type="entry name" value="MetAP_1"/>
    <property type="match status" value="1"/>
</dbReference>
<feature type="domain" description="Peptidase M24" evidence="9">
    <location>
        <begin position="76"/>
        <end position="302"/>
    </location>
</feature>
<dbReference type="PROSITE" id="PS00680">
    <property type="entry name" value="MAP_1"/>
    <property type="match status" value="1"/>
</dbReference>
<evidence type="ECO:0000256" key="5">
    <source>
        <dbReference type="ARBA" id="ARBA00022801"/>
    </source>
</evidence>
<evidence type="ECO:0000256" key="2">
    <source>
        <dbReference type="ARBA" id="ARBA00022438"/>
    </source>
</evidence>
<dbReference type="NCBIfam" id="TIGR00500">
    <property type="entry name" value="met_pdase_I"/>
    <property type="match status" value="1"/>
</dbReference>
<dbReference type="InterPro" id="IPR002467">
    <property type="entry name" value="Pept_M24A_MAP1"/>
</dbReference>
<evidence type="ECO:0000256" key="6">
    <source>
        <dbReference type="HAMAP-Rule" id="MF_01974"/>
    </source>
</evidence>
<dbReference type="GO" id="GO:0070006">
    <property type="term" value="F:metalloaminopeptidase activity"/>
    <property type="evidence" value="ECO:0007669"/>
    <property type="project" value="UniProtKB-UniRule"/>
</dbReference>
<comment type="similarity">
    <text evidence="6">Belongs to the peptidase M24A family. Methionine aminopeptidase type 1 subfamily.</text>
</comment>
<dbReference type="EMBL" id="CYHE01000019">
    <property type="protein sequence ID" value="CUB00543.1"/>
    <property type="molecule type" value="Genomic_DNA"/>
</dbReference>
<feature type="binding site" evidence="6">
    <location>
        <position position="169"/>
    </location>
    <ligand>
        <name>a divalent metal cation</name>
        <dbReference type="ChEBI" id="CHEBI:60240"/>
        <label>1</label>
    </ligand>
</feature>
<feature type="region of interest" description="Disordered" evidence="8">
    <location>
        <begin position="1"/>
        <end position="30"/>
    </location>
</feature>
<feature type="binding site" evidence="6">
    <location>
        <position position="265"/>
    </location>
    <ligand>
        <name>a divalent metal cation</name>
        <dbReference type="ChEBI" id="CHEBI:60240"/>
        <label>2</label>
        <note>catalytic</note>
    </ligand>
</feature>
<comment type="function">
    <text evidence="1 6">Removes the N-terminal methionine from nascent proteins. The N-terminal methionine is often cleaved when the second residue in the primary sequence is small and uncharged (Met-Ala-, Cys, Gly, Pro, Ser, Thr, or Val). Requires deformylation of the N(alpha)-formylated initiator methionine before it can be hydrolyzed.</text>
</comment>
<comment type="cofactor">
    <cofactor evidence="6">
        <name>Co(2+)</name>
        <dbReference type="ChEBI" id="CHEBI:48828"/>
    </cofactor>
    <cofactor evidence="6">
        <name>Zn(2+)</name>
        <dbReference type="ChEBI" id="CHEBI:29105"/>
    </cofactor>
    <cofactor evidence="6">
        <name>Mn(2+)</name>
        <dbReference type="ChEBI" id="CHEBI:29035"/>
    </cofactor>
    <cofactor evidence="6">
        <name>Fe(2+)</name>
        <dbReference type="ChEBI" id="CHEBI:29033"/>
    </cofactor>
    <text evidence="6">Binds 2 divalent metal cations per subunit. Has a high-affinity and a low affinity metal-binding site. The true nature of the physiological cofactor is under debate. The enzyme is active with cobalt, zinc, manganese or divalent iron ions. Most likely, methionine aminopeptidases function as mononuclear Fe(2+)-metalloproteases under physiological conditions, and the catalytically relevant metal-binding site has been assigned to the histidine-containing high-affinity site.</text>
</comment>
<dbReference type="Pfam" id="PF00557">
    <property type="entry name" value="Peptidase_M24"/>
    <property type="match status" value="1"/>
</dbReference>
<feature type="binding site" evidence="6">
    <location>
        <position position="141"/>
    </location>
    <ligand>
        <name>substrate</name>
    </ligand>
</feature>
<dbReference type="GO" id="GO:0006508">
    <property type="term" value="P:proteolysis"/>
    <property type="evidence" value="ECO:0007669"/>
    <property type="project" value="UniProtKB-KW"/>
</dbReference>
<keyword evidence="3 6" id="KW-0645">Protease</keyword>
<feature type="binding site" evidence="6">
    <location>
        <position position="232"/>
    </location>
    <ligand>
        <name>a divalent metal cation</name>
        <dbReference type="ChEBI" id="CHEBI:60240"/>
        <label>2</label>
        <note>catalytic</note>
    </ligand>
</feature>
<organism evidence="10 11">
    <name type="scientific">Pannonibacter indicus</name>
    <dbReference type="NCBI Taxonomy" id="466044"/>
    <lineage>
        <taxon>Bacteria</taxon>
        <taxon>Pseudomonadati</taxon>
        <taxon>Pseudomonadota</taxon>
        <taxon>Alphaproteobacteria</taxon>
        <taxon>Hyphomicrobiales</taxon>
        <taxon>Stappiaceae</taxon>
        <taxon>Pannonibacter</taxon>
    </lineage>
</organism>
<keyword evidence="4 6" id="KW-0479">Metal-binding</keyword>
<dbReference type="Gene3D" id="3.90.230.10">
    <property type="entry name" value="Creatinase/methionine aminopeptidase superfamily"/>
    <property type="match status" value="1"/>
</dbReference>
<feature type="binding site" evidence="6">
    <location>
        <position position="158"/>
    </location>
    <ligand>
        <name>a divalent metal cation</name>
        <dbReference type="ChEBI" id="CHEBI:60240"/>
        <label>1</label>
    </ligand>
</feature>
<comment type="catalytic activity">
    <reaction evidence="6 7">
        <text>Release of N-terminal amino acids, preferentially methionine, from peptides and arylamides.</text>
        <dbReference type="EC" id="3.4.11.18"/>
    </reaction>
</comment>
<dbReference type="InterPro" id="IPR000994">
    <property type="entry name" value="Pept_M24"/>
</dbReference>
<reference evidence="11" key="1">
    <citation type="submission" date="2015-08" db="EMBL/GenBank/DDBJ databases">
        <authorList>
            <person name="Varghese N."/>
        </authorList>
    </citation>
    <scope>NUCLEOTIDE SEQUENCE [LARGE SCALE GENOMIC DNA]</scope>
    <source>
        <strain evidence="11">DSM 23407</strain>
    </source>
</reference>
<dbReference type="SUPFAM" id="SSF55920">
    <property type="entry name" value="Creatinase/aminopeptidase"/>
    <property type="match status" value="1"/>
</dbReference>
<dbReference type="GO" id="GO:0005829">
    <property type="term" value="C:cytosol"/>
    <property type="evidence" value="ECO:0007669"/>
    <property type="project" value="TreeGrafter"/>
</dbReference>
<protein>
    <recommendedName>
        <fullName evidence="6 7">Methionine aminopeptidase</fullName>
        <shortName evidence="6">MAP</shortName>
        <shortName evidence="6">MetAP</shortName>
        <ecNumber evidence="6 7">3.4.11.18</ecNumber>
    </recommendedName>
    <alternativeName>
        <fullName evidence="6">Peptidase M</fullName>
    </alternativeName>
</protein>
<evidence type="ECO:0000313" key="11">
    <source>
        <dbReference type="Proteomes" id="UP000183900"/>
    </source>
</evidence>
<dbReference type="PANTHER" id="PTHR43330:SF27">
    <property type="entry name" value="METHIONINE AMINOPEPTIDASE"/>
    <property type="match status" value="1"/>
</dbReference>
<gene>
    <name evidence="6" type="primary">map</name>
    <name evidence="10" type="ORF">Ga0061067_11932</name>
</gene>
<dbReference type="PRINTS" id="PR00599">
    <property type="entry name" value="MAPEPTIDASE"/>
</dbReference>
<evidence type="ECO:0000256" key="7">
    <source>
        <dbReference type="RuleBase" id="RU003653"/>
    </source>
</evidence>
<dbReference type="InterPro" id="IPR001714">
    <property type="entry name" value="Pept_M24_MAP"/>
</dbReference>
<dbReference type="EC" id="3.4.11.18" evidence="6 7"/>
<dbReference type="Proteomes" id="UP000183900">
    <property type="component" value="Unassembled WGS sequence"/>
</dbReference>
<keyword evidence="2 6" id="KW-0031">Aminopeptidase</keyword>
<feature type="binding site" evidence="6">
    <location>
        <position position="296"/>
    </location>
    <ligand>
        <name>a divalent metal cation</name>
        <dbReference type="ChEBI" id="CHEBI:60240"/>
        <label>2</label>
        <note>catalytic</note>
    </ligand>
</feature>
<sequence>MTTGSMPPRSGAPRQSTTALRARAPKSHAQRVLDLRHRAETNRIRTEPMVTYIDAATAPLKNTGQVRLYSPEDFKAMHKAGQVTAECLDGLADLVKPGVTTQELDDFVYRFGRDKGVLPATLYYRGYTKSSCTSINHVVCHGIPNDKPLREGDIVNIDVTFVVDGWYGDSSRMYPVGELKRSAERLIEVTYESLLLGIEAARPGNTTGDIGYAIQTFVEKERCSVVRDFCGHGVGRLFHDTPNILHYGRKGEGIELKPGMIFTIEPMVNLGKPQVKVLSDGWTAVTRDRSLSAQFEHAIGITDTGCEIFTLSPKGLHRPGFDKAA</sequence>
<name>A0A0K6IBU9_9HYPH</name>
<dbReference type="InterPro" id="IPR036005">
    <property type="entry name" value="Creatinase/aminopeptidase-like"/>
</dbReference>
<proteinExistence type="inferred from homology"/>
<dbReference type="PANTHER" id="PTHR43330">
    <property type="entry name" value="METHIONINE AMINOPEPTIDASE"/>
    <property type="match status" value="1"/>
</dbReference>
<comment type="subunit">
    <text evidence="6">Monomer.</text>
</comment>
<feature type="binding site" evidence="6">
    <location>
        <position position="296"/>
    </location>
    <ligand>
        <name>a divalent metal cation</name>
        <dbReference type="ChEBI" id="CHEBI:60240"/>
        <label>1</label>
    </ligand>
</feature>
<keyword evidence="5 6" id="KW-0378">Hydrolase</keyword>
<evidence type="ECO:0000256" key="3">
    <source>
        <dbReference type="ARBA" id="ARBA00022670"/>
    </source>
</evidence>
<feature type="binding site" evidence="6">
    <location>
        <position position="239"/>
    </location>
    <ligand>
        <name>substrate</name>
    </ligand>
</feature>
<evidence type="ECO:0000256" key="1">
    <source>
        <dbReference type="ARBA" id="ARBA00002521"/>
    </source>
</evidence>